<sequence length="151" mass="16002">MPKKTSSKKAASLGGGSSSVQVQVDAAATNPPARCLGALDLRSPSDKFDQTLELQASASTKETIIAAEHVMRPPTLDEHDRRVDLVGAGRAGLEATDVEDTFSRSESSDESSEGESEGGSLDEADGEADRTKWSLWSLWTKPLTSWAGARP</sequence>
<protein>
    <submittedName>
        <fullName evidence="2">Uncharacterized protein</fullName>
    </submittedName>
</protein>
<keyword evidence="3" id="KW-1185">Reference proteome</keyword>
<feature type="compositionally biased region" description="Low complexity" evidence="1">
    <location>
        <begin position="8"/>
        <end position="26"/>
    </location>
</feature>
<organism evidence="2 3">
    <name type="scientific">Zizania palustris</name>
    <name type="common">Northern wild rice</name>
    <dbReference type="NCBI Taxonomy" id="103762"/>
    <lineage>
        <taxon>Eukaryota</taxon>
        <taxon>Viridiplantae</taxon>
        <taxon>Streptophyta</taxon>
        <taxon>Embryophyta</taxon>
        <taxon>Tracheophyta</taxon>
        <taxon>Spermatophyta</taxon>
        <taxon>Magnoliopsida</taxon>
        <taxon>Liliopsida</taxon>
        <taxon>Poales</taxon>
        <taxon>Poaceae</taxon>
        <taxon>BOP clade</taxon>
        <taxon>Oryzoideae</taxon>
        <taxon>Oryzeae</taxon>
        <taxon>Zizaniinae</taxon>
        <taxon>Zizania</taxon>
    </lineage>
</organism>
<evidence type="ECO:0000313" key="2">
    <source>
        <dbReference type="EMBL" id="KAG8056222.1"/>
    </source>
</evidence>
<reference evidence="2" key="2">
    <citation type="submission" date="2021-02" db="EMBL/GenBank/DDBJ databases">
        <authorList>
            <person name="Kimball J.A."/>
            <person name="Haas M.W."/>
            <person name="Macchietto M."/>
            <person name="Kono T."/>
            <person name="Duquette J."/>
            <person name="Shao M."/>
        </authorList>
    </citation>
    <scope>NUCLEOTIDE SEQUENCE</scope>
    <source>
        <tissue evidence="2">Fresh leaf tissue</tissue>
    </source>
</reference>
<proteinExistence type="predicted"/>
<feature type="region of interest" description="Disordered" evidence="1">
    <location>
        <begin position="88"/>
        <end position="129"/>
    </location>
</feature>
<dbReference type="EMBL" id="JAAALK010000287">
    <property type="protein sequence ID" value="KAG8056222.1"/>
    <property type="molecule type" value="Genomic_DNA"/>
</dbReference>
<evidence type="ECO:0000313" key="3">
    <source>
        <dbReference type="Proteomes" id="UP000729402"/>
    </source>
</evidence>
<evidence type="ECO:0000256" key="1">
    <source>
        <dbReference type="SAM" id="MobiDB-lite"/>
    </source>
</evidence>
<comment type="caution">
    <text evidence="2">The sequence shown here is derived from an EMBL/GenBank/DDBJ whole genome shotgun (WGS) entry which is preliminary data.</text>
</comment>
<gene>
    <name evidence="2" type="ORF">GUJ93_ZPchr0002g23931</name>
</gene>
<dbReference type="AlphaFoldDB" id="A0A8J5V350"/>
<feature type="compositionally biased region" description="Acidic residues" evidence="1">
    <location>
        <begin position="108"/>
        <end position="126"/>
    </location>
</feature>
<feature type="region of interest" description="Disordered" evidence="1">
    <location>
        <begin position="1"/>
        <end position="26"/>
    </location>
</feature>
<accession>A0A8J5V350</accession>
<name>A0A8J5V350_ZIZPA</name>
<reference evidence="2" key="1">
    <citation type="journal article" date="2021" name="bioRxiv">
        <title>Whole Genome Assembly and Annotation of Northern Wild Rice, Zizania palustris L., Supports a Whole Genome Duplication in the Zizania Genus.</title>
        <authorList>
            <person name="Haas M."/>
            <person name="Kono T."/>
            <person name="Macchietto M."/>
            <person name="Millas R."/>
            <person name="McGilp L."/>
            <person name="Shao M."/>
            <person name="Duquette J."/>
            <person name="Hirsch C.N."/>
            <person name="Kimball J."/>
        </authorList>
    </citation>
    <scope>NUCLEOTIDE SEQUENCE</scope>
    <source>
        <tissue evidence="2">Fresh leaf tissue</tissue>
    </source>
</reference>
<dbReference type="Proteomes" id="UP000729402">
    <property type="component" value="Unassembled WGS sequence"/>
</dbReference>